<dbReference type="Proteomes" id="UP000237647">
    <property type="component" value="Unassembled WGS sequence"/>
</dbReference>
<accession>A0A2T0V2R7</accession>
<evidence type="ECO:0000313" key="1">
    <source>
        <dbReference type="EMBL" id="PRY64462.1"/>
    </source>
</evidence>
<evidence type="ECO:0000313" key="2">
    <source>
        <dbReference type="Proteomes" id="UP000237647"/>
    </source>
</evidence>
<proteinExistence type="predicted"/>
<name>A0A2T0V2R7_9GAMM</name>
<protein>
    <submittedName>
        <fullName evidence="1">Uncharacterized protein</fullName>
    </submittedName>
</protein>
<reference evidence="1 2" key="1">
    <citation type="submission" date="2018-03" db="EMBL/GenBank/DDBJ databases">
        <title>Genomic Encyclopedia of Type Strains, Phase III (KMG-III): the genomes of soil and plant-associated and newly described type strains.</title>
        <authorList>
            <person name="Whitman W."/>
        </authorList>
    </citation>
    <scope>NUCLEOTIDE SEQUENCE [LARGE SCALE GENOMIC DNA]</scope>
    <source>
        <strain evidence="1 2">CGMCC 1.12152</strain>
    </source>
</reference>
<sequence>MAMVLMLCMFVLFLGFSAIGLYMMFKTSFMVATEDREDLPPDI</sequence>
<organism evidence="1 2">
    <name type="scientific">Vreelandella songnenensis</name>
    <dbReference type="NCBI Taxonomy" id="1176243"/>
    <lineage>
        <taxon>Bacteria</taxon>
        <taxon>Pseudomonadati</taxon>
        <taxon>Pseudomonadota</taxon>
        <taxon>Gammaproteobacteria</taxon>
        <taxon>Oceanospirillales</taxon>
        <taxon>Halomonadaceae</taxon>
        <taxon>Vreelandella</taxon>
    </lineage>
</organism>
<dbReference type="AlphaFoldDB" id="A0A2T0V2R7"/>
<comment type="caution">
    <text evidence="1">The sequence shown here is derived from an EMBL/GenBank/DDBJ whole genome shotgun (WGS) entry which is preliminary data.</text>
</comment>
<keyword evidence="2" id="KW-1185">Reference proteome</keyword>
<gene>
    <name evidence="1" type="ORF">B0H98_105123</name>
</gene>
<dbReference type="EMBL" id="PVTK01000005">
    <property type="protein sequence ID" value="PRY64462.1"/>
    <property type="molecule type" value="Genomic_DNA"/>
</dbReference>